<feature type="region of interest" description="Disordered" evidence="5">
    <location>
        <begin position="33"/>
        <end position="52"/>
    </location>
</feature>
<evidence type="ECO:0000256" key="1">
    <source>
        <dbReference type="ARBA" id="ARBA00004141"/>
    </source>
</evidence>
<dbReference type="InterPro" id="IPR045863">
    <property type="entry name" value="CorA_TM1_TM2"/>
</dbReference>
<dbReference type="EMBL" id="JAHCVI010000001">
    <property type="protein sequence ID" value="KAG7294401.1"/>
    <property type="molecule type" value="Genomic_DNA"/>
</dbReference>
<feature type="region of interest" description="Disordered" evidence="5">
    <location>
        <begin position="156"/>
        <end position="193"/>
    </location>
</feature>
<dbReference type="AlphaFoldDB" id="A0AAD4F6W5"/>
<keyword evidence="4 6" id="KW-0472">Membrane</keyword>
<evidence type="ECO:0000256" key="4">
    <source>
        <dbReference type="ARBA" id="ARBA00023136"/>
    </source>
</evidence>
<feature type="region of interest" description="Disordered" evidence="5">
    <location>
        <begin position="60"/>
        <end position="90"/>
    </location>
</feature>
<sequence length="866" mass="99443">MDIQDASMGGQRHEGSRLIDRYMLPQVRRYKHFHRKAKKSQPEPRPRTDRLGSTDSAATLVLGPHDSAHTSEETRGKGASKGTKVPSAPDFTTTEADAIVIFVSRATLVLWKATCLLTPYQMPILGFERHRHRKFLTQAFYEVDYAMQLARRAREDEDTDSTIWANPKLPGPQRRSAKIDAESSDDENLSTDQDQTRFDPLFWRTITHGREQVKTGREALLLNGYLDSEQVKPVHCRRTLDQFSYYMLNSTEARDKSQVAYRWAKNLNVRAIKPKDRPIVMVDQLWLWAFHDGTVLTSSPSTWDGHESFNLSNVIMYELRENKDRGIIRSIEDLLHLILKTSVDFFRRKGPANFRFQESFQSSINNVSEQQGHLFKNFRRTTKKLHIGTLDPAERKKEIEFLFSLDDETELLVEIMDIQDELTIVKTILSQQLDVLEKFLRLYPKKAEEDVDEETRTPVSTSLGKSELTVLQNLVQLLKDQVSPPIEERTPLLSKPGPRASASFRREVSPGNEYITPSDEQLQNAQFPKTPRPKGKEKETEPPKPTAPIKMNILQNRDLMYETIGIVENNLRIVADMLAYAEKVERSLENLLDLKQKHANGWEARFAREGSEESQRQGNIILVFTLVTVVFLPLSFITSFFALEIDIFPKNPETSETSWPIGQVASYLFGFSALIFIPLIVLALYVNKLITNIKEIYKQLLKALKEPEALLSTLEGERGADHDSDDEGTIHREAFEKAQLQAQSHHVNIMGANYHYGGAKADNHDGSSDDEGSKPGRYAPLFGRYRFHVAIPLVRYLWRYRQYLHRNARRKNNRWKDTYVTDYPLRHYQRKVNIWVLHVLVTVLAFLGSGKHRAAEKGAGGDEQQQ</sequence>
<evidence type="ECO:0000256" key="2">
    <source>
        <dbReference type="ARBA" id="ARBA00022692"/>
    </source>
</evidence>
<dbReference type="Gene3D" id="1.20.58.340">
    <property type="entry name" value="Magnesium transport protein CorA, transmembrane region"/>
    <property type="match status" value="1"/>
</dbReference>
<feature type="transmembrane region" description="Helical" evidence="6">
    <location>
        <begin position="620"/>
        <end position="643"/>
    </location>
</feature>
<gene>
    <name evidence="7" type="ORF">NEMBOFW57_004472</name>
</gene>
<dbReference type="Pfam" id="PF01544">
    <property type="entry name" value="CorA"/>
    <property type="match status" value="1"/>
</dbReference>
<comment type="caution">
    <text evidence="7">The sequence shown here is derived from an EMBL/GenBank/DDBJ whole genome shotgun (WGS) entry which is preliminary data.</text>
</comment>
<dbReference type="PANTHER" id="PTHR47685:SF1">
    <property type="entry name" value="MAGNESIUM TRANSPORT PROTEIN CORA"/>
    <property type="match status" value="1"/>
</dbReference>
<proteinExistence type="predicted"/>
<feature type="transmembrane region" description="Helical" evidence="6">
    <location>
        <begin position="664"/>
        <end position="686"/>
    </location>
</feature>
<evidence type="ECO:0000256" key="5">
    <source>
        <dbReference type="SAM" id="MobiDB-lite"/>
    </source>
</evidence>
<comment type="subcellular location">
    <subcellularLocation>
        <location evidence="1">Membrane</location>
        <topology evidence="1">Multi-pass membrane protein</topology>
    </subcellularLocation>
</comment>
<dbReference type="PANTHER" id="PTHR47685">
    <property type="entry name" value="MAGNESIUM TRANSPORT PROTEIN CORA"/>
    <property type="match status" value="1"/>
</dbReference>
<dbReference type="InterPro" id="IPR002523">
    <property type="entry name" value="MgTranspt_CorA/ZnTranspt_ZntB"/>
</dbReference>
<feature type="compositionally biased region" description="Basic and acidic residues" evidence="5">
    <location>
        <begin position="11"/>
        <end position="20"/>
    </location>
</feature>
<feature type="region of interest" description="Disordered" evidence="5">
    <location>
        <begin position="1"/>
        <end position="21"/>
    </location>
</feature>
<name>A0AAD4F6W5_9PEZI</name>
<feature type="compositionally biased region" description="Basic and acidic residues" evidence="5">
    <location>
        <begin position="40"/>
        <end position="52"/>
    </location>
</feature>
<keyword evidence="2 6" id="KW-0812">Transmembrane</keyword>
<accession>A0AAD4F6W5</accession>
<dbReference type="InterPro" id="IPR050829">
    <property type="entry name" value="CorA_MIT"/>
</dbReference>
<keyword evidence="8" id="KW-1185">Reference proteome</keyword>
<feature type="compositionally biased region" description="Polar residues" evidence="5">
    <location>
        <begin position="518"/>
        <end position="527"/>
    </location>
</feature>
<evidence type="ECO:0000256" key="6">
    <source>
        <dbReference type="SAM" id="Phobius"/>
    </source>
</evidence>
<dbReference type="SUPFAM" id="SSF144083">
    <property type="entry name" value="Magnesium transport protein CorA, transmembrane region"/>
    <property type="match status" value="1"/>
</dbReference>
<dbReference type="GO" id="GO:0016020">
    <property type="term" value="C:membrane"/>
    <property type="evidence" value="ECO:0007669"/>
    <property type="project" value="UniProtKB-SubCell"/>
</dbReference>
<evidence type="ECO:0000256" key="3">
    <source>
        <dbReference type="ARBA" id="ARBA00022989"/>
    </source>
</evidence>
<evidence type="ECO:0000313" key="8">
    <source>
        <dbReference type="Proteomes" id="UP001197093"/>
    </source>
</evidence>
<organism evidence="7 8">
    <name type="scientific">Staphylotrichum longicolle</name>
    <dbReference type="NCBI Taxonomy" id="669026"/>
    <lineage>
        <taxon>Eukaryota</taxon>
        <taxon>Fungi</taxon>
        <taxon>Dikarya</taxon>
        <taxon>Ascomycota</taxon>
        <taxon>Pezizomycotina</taxon>
        <taxon>Sordariomycetes</taxon>
        <taxon>Sordariomycetidae</taxon>
        <taxon>Sordariales</taxon>
        <taxon>Chaetomiaceae</taxon>
        <taxon>Staphylotrichum</taxon>
    </lineage>
</organism>
<feature type="compositionally biased region" description="Basic and acidic residues" evidence="5">
    <location>
        <begin position="66"/>
        <end position="76"/>
    </location>
</feature>
<keyword evidence="3 6" id="KW-1133">Transmembrane helix</keyword>
<dbReference type="Proteomes" id="UP001197093">
    <property type="component" value="Unassembled WGS sequence"/>
</dbReference>
<feature type="region of interest" description="Disordered" evidence="5">
    <location>
        <begin position="486"/>
        <end position="548"/>
    </location>
</feature>
<dbReference type="GO" id="GO:0046873">
    <property type="term" value="F:metal ion transmembrane transporter activity"/>
    <property type="evidence" value="ECO:0007669"/>
    <property type="project" value="InterPro"/>
</dbReference>
<reference evidence="7" key="1">
    <citation type="submission" date="2023-02" db="EMBL/GenBank/DDBJ databases">
        <authorList>
            <person name="Palmer J.M."/>
        </authorList>
    </citation>
    <scope>NUCLEOTIDE SEQUENCE</scope>
    <source>
        <strain evidence="7">FW57</strain>
    </source>
</reference>
<protein>
    <submittedName>
        <fullName evidence="7">Uncharacterized protein</fullName>
    </submittedName>
</protein>
<evidence type="ECO:0000313" key="7">
    <source>
        <dbReference type="EMBL" id="KAG7294401.1"/>
    </source>
</evidence>